<sequence length="83" mass="8776">MSSDSVPESAPTPPAPVFTVTHGNPTPEELAALVAVLTARGRQPQPQPNEPARTNSAGWSAYWRGVRAPLHPGPGAWRASGRR</sequence>
<dbReference type="Pfam" id="PF13822">
    <property type="entry name" value="ACC_epsilon"/>
    <property type="match status" value="1"/>
</dbReference>
<dbReference type="RefSeq" id="WP_204918690.1">
    <property type="nucleotide sequence ID" value="NZ_BAAAQP010000003.1"/>
</dbReference>
<proteinExistence type="predicted"/>
<name>A0ABS2RL59_9ACTN</name>
<dbReference type="Proteomes" id="UP000704762">
    <property type="component" value="Unassembled WGS sequence"/>
</dbReference>
<feature type="region of interest" description="Disordered" evidence="1">
    <location>
        <begin position="1"/>
        <end position="26"/>
    </location>
</feature>
<evidence type="ECO:0000313" key="3">
    <source>
        <dbReference type="Proteomes" id="UP000704762"/>
    </source>
</evidence>
<evidence type="ECO:0000313" key="2">
    <source>
        <dbReference type="EMBL" id="MBM7799740.1"/>
    </source>
</evidence>
<comment type="caution">
    <text evidence="2">The sequence shown here is derived from an EMBL/GenBank/DDBJ whole genome shotgun (WGS) entry which is preliminary data.</text>
</comment>
<evidence type="ECO:0008006" key="4">
    <source>
        <dbReference type="Google" id="ProtNLM"/>
    </source>
</evidence>
<protein>
    <recommendedName>
        <fullName evidence="4">Acyl-CoA carboxylase epsilon subunit</fullName>
    </recommendedName>
</protein>
<organism evidence="2 3">
    <name type="scientific">Microlunatus panaciterrae</name>
    <dbReference type="NCBI Taxonomy" id="400768"/>
    <lineage>
        <taxon>Bacteria</taxon>
        <taxon>Bacillati</taxon>
        <taxon>Actinomycetota</taxon>
        <taxon>Actinomycetes</taxon>
        <taxon>Propionibacteriales</taxon>
        <taxon>Propionibacteriaceae</taxon>
        <taxon>Microlunatus</taxon>
    </lineage>
</organism>
<gene>
    <name evidence="2" type="ORF">JOE57_002661</name>
</gene>
<dbReference type="InterPro" id="IPR032716">
    <property type="entry name" value="ACC_epsilon"/>
</dbReference>
<dbReference type="EMBL" id="JAFBCF010000001">
    <property type="protein sequence ID" value="MBM7799740.1"/>
    <property type="molecule type" value="Genomic_DNA"/>
</dbReference>
<accession>A0ABS2RL59</accession>
<keyword evidence="3" id="KW-1185">Reference proteome</keyword>
<evidence type="ECO:0000256" key="1">
    <source>
        <dbReference type="SAM" id="MobiDB-lite"/>
    </source>
</evidence>
<reference evidence="2 3" key="1">
    <citation type="submission" date="2021-01" db="EMBL/GenBank/DDBJ databases">
        <title>Sequencing the genomes of 1000 actinobacteria strains.</title>
        <authorList>
            <person name="Klenk H.-P."/>
        </authorList>
    </citation>
    <scope>NUCLEOTIDE SEQUENCE [LARGE SCALE GENOMIC DNA]</scope>
    <source>
        <strain evidence="2 3">DSM 18662</strain>
    </source>
</reference>